<evidence type="ECO:0000256" key="9">
    <source>
        <dbReference type="ARBA" id="ARBA00022806"/>
    </source>
</evidence>
<dbReference type="FunFam" id="3.40.50.300:FF:000128">
    <property type="entry name" value="Putative DNA repair helicase RAD3"/>
    <property type="match status" value="1"/>
</dbReference>
<dbReference type="InterPro" id="IPR006554">
    <property type="entry name" value="Helicase-like_DEXD_c2"/>
</dbReference>
<dbReference type="FunCoup" id="A0A1J7IKP6">
    <property type="interactions" value="803"/>
</dbReference>
<dbReference type="GO" id="GO:0006367">
    <property type="term" value="P:transcription initiation at RNA polymerase II promoter"/>
    <property type="evidence" value="ECO:0007669"/>
    <property type="project" value="EnsemblFungi"/>
</dbReference>
<evidence type="ECO:0000256" key="17">
    <source>
        <dbReference type="ARBA" id="ARBA00023235"/>
    </source>
</evidence>
<keyword evidence="10" id="KW-0067">ATP-binding</keyword>
<dbReference type="PANTHER" id="PTHR11472:SF1">
    <property type="entry name" value="GENERAL TRANSCRIPTION AND DNA REPAIR FACTOR IIH HELICASE SUBUNIT XPD"/>
    <property type="match status" value="1"/>
</dbReference>
<keyword evidence="18" id="KW-0539">Nucleus</keyword>
<keyword evidence="6" id="KW-0547">Nucleotide-binding</keyword>
<dbReference type="FunFam" id="1.10.275.40:FF:000001">
    <property type="entry name" value="DNA repair helicase (Rad3)"/>
    <property type="match status" value="1"/>
</dbReference>
<dbReference type="Gene3D" id="3.40.50.300">
    <property type="entry name" value="P-loop containing nucleotide triphosphate hydrolases"/>
    <property type="match status" value="2"/>
</dbReference>
<evidence type="ECO:0000256" key="15">
    <source>
        <dbReference type="ARBA" id="ARBA00023163"/>
    </source>
</evidence>
<keyword evidence="11" id="KW-0408">Iron</keyword>
<dbReference type="GO" id="GO:0005675">
    <property type="term" value="C:transcription factor TFIIH holo complex"/>
    <property type="evidence" value="ECO:0007669"/>
    <property type="project" value="EnsemblFungi"/>
</dbReference>
<dbReference type="SUPFAM" id="SSF52540">
    <property type="entry name" value="P-loop containing nucleoside triphosphate hydrolases"/>
    <property type="match status" value="2"/>
</dbReference>
<dbReference type="OrthoDB" id="272481at2759"/>
<dbReference type="FunFam" id="3.40.50.300:FF:000381">
    <property type="entry name" value="TFIIH basal transcription factor complex helicase subunit"/>
    <property type="match status" value="1"/>
</dbReference>
<evidence type="ECO:0000256" key="1">
    <source>
        <dbReference type="ARBA" id="ARBA00001966"/>
    </source>
</evidence>
<dbReference type="GO" id="GO:0005524">
    <property type="term" value="F:ATP binding"/>
    <property type="evidence" value="ECO:0007669"/>
    <property type="project" value="UniProtKB-KW"/>
</dbReference>
<evidence type="ECO:0000256" key="8">
    <source>
        <dbReference type="ARBA" id="ARBA00022801"/>
    </source>
</evidence>
<dbReference type="GO" id="GO:0000112">
    <property type="term" value="C:nucleotide-excision repair factor 3 complex"/>
    <property type="evidence" value="ECO:0007669"/>
    <property type="project" value="EnsemblFungi"/>
</dbReference>
<evidence type="ECO:0000256" key="14">
    <source>
        <dbReference type="ARBA" id="ARBA00023125"/>
    </source>
</evidence>
<dbReference type="GO" id="GO:0003684">
    <property type="term" value="F:damaged DNA binding"/>
    <property type="evidence" value="ECO:0007669"/>
    <property type="project" value="EnsemblFungi"/>
</dbReference>
<evidence type="ECO:0000256" key="20">
    <source>
        <dbReference type="ARBA" id="ARBA00048954"/>
    </source>
</evidence>
<dbReference type="PRINTS" id="PR00852">
    <property type="entry name" value="XRODRMPGMNTD"/>
</dbReference>
<comment type="cofactor">
    <cofactor evidence="1">
        <name>[4Fe-4S] cluster</name>
        <dbReference type="ChEBI" id="CHEBI:49883"/>
    </cofactor>
</comment>
<keyword evidence="17" id="KW-0413">Isomerase</keyword>
<dbReference type="InterPro" id="IPR010614">
    <property type="entry name" value="RAD3-like_helicase_DEAD"/>
</dbReference>
<evidence type="ECO:0000256" key="7">
    <source>
        <dbReference type="ARBA" id="ARBA00022763"/>
    </source>
</evidence>
<dbReference type="CDD" id="cd18788">
    <property type="entry name" value="SF2_C_XPD"/>
    <property type="match status" value="1"/>
</dbReference>
<evidence type="ECO:0000256" key="5">
    <source>
        <dbReference type="ARBA" id="ARBA00022723"/>
    </source>
</evidence>
<evidence type="ECO:0000256" key="11">
    <source>
        <dbReference type="ARBA" id="ARBA00023004"/>
    </source>
</evidence>
<dbReference type="InterPro" id="IPR045028">
    <property type="entry name" value="DinG/Rad3-like"/>
</dbReference>
<evidence type="ECO:0000256" key="6">
    <source>
        <dbReference type="ARBA" id="ARBA00022741"/>
    </source>
</evidence>
<keyword evidence="21" id="KW-0175">Coiled coil</keyword>
<dbReference type="InterPro" id="IPR027417">
    <property type="entry name" value="P-loop_NTPase"/>
</dbReference>
<dbReference type="GO" id="GO:0045951">
    <property type="term" value="P:positive regulation of mitotic recombination"/>
    <property type="evidence" value="ECO:0007669"/>
    <property type="project" value="EnsemblFungi"/>
</dbReference>
<dbReference type="STRING" id="1408157.A0A1J7IKP6"/>
<organism evidence="24 25">
    <name type="scientific">Coniochaeta ligniaria NRRL 30616</name>
    <dbReference type="NCBI Taxonomy" id="1408157"/>
    <lineage>
        <taxon>Eukaryota</taxon>
        <taxon>Fungi</taxon>
        <taxon>Dikarya</taxon>
        <taxon>Ascomycota</taxon>
        <taxon>Pezizomycotina</taxon>
        <taxon>Sordariomycetes</taxon>
        <taxon>Sordariomycetidae</taxon>
        <taxon>Coniochaetales</taxon>
        <taxon>Coniochaetaceae</taxon>
        <taxon>Coniochaeta</taxon>
    </lineage>
</organism>
<dbReference type="GO" id="GO:0043139">
    <property type="term" value="F:5'-3' DNA helicase activity"/>
    <property type="evidence" value="ECO:0007669"/>
    <property type="project" value="UniProtKB-EC"/>
</dbReference>
<keyword evidence="25" id="KW-1185">Reference proteome</keyword>
<comment type="catalytic activity">
    <reaction evidence="20">
        <text>ATP + H2O = ADP + phosphate + H(+)</text>
        <dbReference type="Rhea" id="RHEA:13065"/>
        <dbReference type="ChEBI" id="CHEBI:15377"/>
        <dbReference type="ChEBI" id="CHEBI:15378"/>
        <dbReference type="ChEBI" id="CHEBI:30616"/>
        <dbReference type="ChEBI" id="CHEBI:43474"/>
        <dbReference type="ChEBI" id="CHEBI:456216"/>
        <dbReference type="EC" id="5.6.2.3"/>
    </reaction>
</comment>
<dbReference type="GO" id="GO:0046872">
    <property type="term" value="F:metal ion binding"/>
    <property type="evidence" value="ECO:0007669"/>
    <property type="project" value="UniProtKB-KW"/>
</dbReference>
<keyword evidence="12" id="KW-0411">Iron-sulfur</keyword>
<evidence type="ECO:0000256" key="10">
    <source>
        <dbReference type="ARBA" id="ARBA00022840"/>
    </source>
</evidence>
<keyword evidence="7" id="KW-0227">DNA damage</keyword>
<comment type="subcellular location">
    <subcellularLocation>
        <location evidence="2">Nucleus</location>
    </subcellularLocation>
</comment>
<dbReference type="InterPro" id="IPR010643">
    <property type="entry name" value="HBB"/>
</dbReference>
<keyword evidence="5" id="KW-0479">Metal-binding</keyword>
<dbReference type="InterPro" id="IPR042493">
    <property type="entry name" value="XPD_DNA_FeS"/>
</dbReference>
<dbReference type="FunFam" id="3.40.50.300:FF:000135">
    <property type="entry name" value="DNA repair helicase RAD3, putative"/>
    <property type="match status" value="1"/>
</dbReference>
<dbReference type="PANTHER" id="PTHR11472">
    <property type="entry name" value="DNA REPAIR DEAD HELICASE RAD3/XP-D SUBFAMILY MEMBER"/>
    <property type="match status" value="1"/>
</dbReference>
<evidence type="ECO:0000313" key="25">
    <source>
        <dbReference type="Proteomes" id="UP000182658"/>
    </source>
</evidence>
<dbReference type="Pfam" id="PF06777">
    <property type="entry name" value="HBB"/>
    <property type="match status" value="1"/>
</dbReference>
<keyword evidence="14" id="KW-0238">DNA-binding</keyword>
<dbReference type="SMART" id="SM00491">
    <property type="entry name" value="HELICc2"/>
    <property type="match status" value="1"/>
</dbReference>
<dbReference type="InterPro" id="IPR001945">
    <property type="entry name" value="RAD3/XPD"/>
</dbReference>
<dbReference type="InterPro" id="IPR013020">
    <property type="entry name" value="Rad3/Chl1-like"/>
</dbReference>
<name>A0A1J7IKP6_9PEZI</name>
<keyword evidence="4" id="KW-0004">4Fe-4S</keyword>
<evidence type="ECO:0000256" key="3">
    <source>
        <dbReference type="ARBA" id="ARBA00009146"/>
    </source>
</evidence>
<keyword evidence="16" id="KW-0234">DNA repair</keyword>
<dbReference type="FunFam" id="1.10.30.20:FF:000001">
    <property type="entry name" value="DNA repair helicase rad15"/>
    <property type="match status" value="1"/>
</dbReference>
<proteinExistence type="inferred from homology"/>
<protein>
    <recommendedName>
        <fullName evidence="19">DNA 5'-3' helicase</fullName>
        <ecNumber evidence="19">5.6.2.3</ecNumber>
    </recommendedName>
</protein>
<dbReference type="NCBIfam" id="TIGR00604">
    <property type="entry name" value="rad3"/>
    <property type="match status" value="1"/>
</dbReference>
<evidence type="ECO:0000256" key="2">
    <source>
        <dbReference type="ARBA" id="ARBA00004123"/>
    </source>
</evidence>
<comment type="similarity">
    <text evidence="3">Belongs to the helicase family. RAD3/XPD subfamily.</text>
</comment>
<dbReference type="InParanoid" id="A0A1J7IKP6"/>
<reference evidence="24 25" key="1">
    <citation type="submission" date="2016-10" db="EMBL/GenBank/DDBJ databases">
        <title>Draft genome sequence of Coniochaeta ligniaria NRRL30616, a lignocellulolytic fungus for bioabatement of inhibitors in plant biomass hydrolysates.</title>
        <authorList>
            <consortium name="DOE Joint Genome Institute"/>
            <person name="Jimenez D.J."/>
            <person name="Hector R.E."/>
            <person name="Riley R."/>
            <person name="Sun H."/>
            <person name="Grigoriev I.V."/>
            <person name="Van Elsas J.D."/>
            <person name="Nichols N.N."/>
        </authorList>
    </citation>
    <scope>NUCLEOTIDE SEQUENCE [LARGE SCALE GENOMIC DNA]</scope>
    <source>
        <strain evidence="24 25">NRRL 30616</strain>
    </source>
</reference>
<evidence type="ECO:0000256" key="19">
    <source>
        <dbReference type="ARBA" id="ARBA00044969"/>
    </source>
</evidence>
<dbReference type="InterPro" id="IPR014013">
    <property type="entry name" value="Helic_SF1/SF2_ATP-bd_DinG/Rad3"/>
</dbReference>
<sequence>MKFNIDDLPVLFPYPRIYPEQYAYMCDLKKTLDAGGHCVLEMPSGTGKTVSLLSLIVAYQQHYPEHRKLIYCSRTMSEIEKALAELKALMKYRAEQLGYEEDFRGLGLTSRKNLCLHPSVKREKSGAVVDARCRSLTAGFVKEKKERGEDVELCVYHDNLDLLEPHNLVPNGVWTLDGLLRYGEEHKQCPYFTSRRMMQFCNVIIYSYHYLLDPKIADRVSKELSKDCIVVFDEAHNIDNVCIESLSTDITEDSLRKATRGAQNLERKINEMRETDQQQLQNEYEKLVEGLRGAGEARDEDAFMANPTLPDDLLKEAVPGNIRRAEHFVAFLKRFIEYLKTRMKVRQVISETPPSFLAHLKEYTFIEKKPLRFCAERLTSLVRTLELTNIEDYQPLQEVATFATLVATYEKGFLLILEPFESDTAEVPNPVLHFTCLDAAIAIKPVFDRFSSVVITSGTISPLEMYPKMLGFSTVVQESYTMTLARDSFLPMIVTRGSDQAAISTSFQVRNEPSVVRNYGNLLTEFARITPDGMVVFFPSYLYMESIISMWQGMGILDEVWKYKLILVETPDAQETSLALETYRTACCNGRGAVLLCVARGKVSEGIDFDHQYGRTVLCIGVPFQYTESRILKARLEFLRETYRIRENDFLSFDAMRHAAQCLGRVLRGKDDYGIMVLADRRFQKKRSQLPKWINAKLEDKNDNLSTDMAIGIARTFLRGMAQPFRAKDQEGISTWSWEDLQRHQEQLADEQIRELRARQDAPDTMQGVVANGGRVHDGSDYGMDDDEEEEMMAISA</sequence>
<dbReference type="GO" id="GO:0006289">
    <property type="term" value="P:nucleotide-excision repair"/>
    <property type="evidence" value="ECO:0007669"/>
    <property type="project" value="EnsemblFungi"/>
</dbReference>
<evidence type="ECO:0000256" key="18">
    <source>
        <dbReference type="ARBA" id="ARBA00023242"/>
    </source>
</evidence>
<feature type="region of interest" description="Disordered" evidence="22">
    <location>
        <begin position="759"/>
        <end position="787"/>
    </location>
</feature>
<evidence type="ECO:0000256" key="12">
    <source>
        <dbReference type="ARBA" id="ARBA00023014"/>
    </source>
</evidence>
<keyword evidence="8" id="KW-0378">Hydrolase</keyword>
<dbReference type="EC" id="5.6.2.3" evidence="19"/>
<dbReference type="InterPro" id="IPR006555">
    <property type="entry name" value="ATP-dep_Helicase_C"/>
</dbReference>
<dbReference type="EMBL" id="KV875099">
    <property type="protein sequence ID" value="OIW28038.1"/>
    <property type="molecule type" value="Genomic_DNA"/>
</dbReference>
<evidence type="ECO:0000256" key="22">
    <source>
        <dbReference type="SAM" id="MobiDB-lite"/>
    </source>
</evidence>
<accession>A0A1J7IKP6</accession>
<evidence type="ECO:0000259" key="23">
    <source>
        <dbReference type="PROSITE" id="PS51193"/>
    </source>
</evidence>
<dbReference type="GO" id="GO:0000439">
    <property type="term" value="C:transcription factor TFIIH core complex"/>
    <property type="evidence" value="ECO:0007669"/>
    <property type="project" value="EnsemblFungi"/>
</dbReference>
<keyword evidence="9 24" id="KW-0347">Helicase</keyword>
<feature type="domain" description="Helicase ATP-binding" evidence="23">
    <location>
        <begin position="7"/>
        <end position="283"/>
    </location>
</feature>
<evidence type="ECO:0000313" key="24">
    <source>
        <dbReference type="EMBL" id="OIW28038.1"/>
    </source>
</evidence>
<evidence type="ECO:0000256" key="4">
    <source>
        <dbReference type="ARBA" id="ARBA00022485"/>
    </source>
</evidence>
<evidence type="ECO:0000256" key="16">
    <source>
        <dbReference type="ARBA" id="ARBA00023204"/>
    </source>
</evidence>
<dbReference type="Proteomes" id="UP000182658">
    <property type="component" value="Unassembled WGS sequence"/>
</dbReference>
<evidence type="ECO:0000256" key="13">
    <source>
        <dbReference type="ARBA" id="ARBA00023015"/>
    </source>
</evidence>
<dbReference type="AlphaFoldDB" id="A0A1J7IKP6"/>
<dbReference type="GO" id="GO:0051539">
    <property type="term" value="F:4 iron, 4 sulfur cluster binding"/>
    <property type="evidence" value="ECO:0007669"/>
    <property type="project" value="UniProtKB-KW"/>
</dbReference>
<evidence type="ECO:0000256" key="21">
    <source>
        <dbReference type="SAM" id="Coils"/>
    </source>
</evidence>
<dbReference type="Pfam" id="PF06733">
    <property type="entry name" value="DEAD_2"/>
    <property type="match status" value="1"/>
</dbReference>
<dbReference type="Gene3D" id="1.10.275.40">
    <property type="match status" value="1"/>
</dbReference>
<dbReference type="GO" id="GO:0016818">
    <property type="term" value="F:hydrolase activity, acting on acid anhydrides, in phosphorus-containing anhydrides"/>
    <property type="evidence" value="ECO:0007669"/>
    <property type="project" value="InterPro"/>
</dbReference>
<dbReference type="PROSITE" id="PS51193">
    <property type="entry name" value="HELICASE_ATP_BIND_2"/>
    <property type="match status" value="1"/>
</dbReference>
<dbReference type="Pfam" id="PF13307">
    <property type="entry name" value="Helicase_C_2"/>
    <property type="match status" value="1"/>
</dbReference>
<dbReference type="SMART" id="SM00488">
    <property type="entry name" value="DEXDc2"/>
    <property type="match status" value="1"/>
</dbReference>
<keyword evidence="15" id="KW-0804">Transcription</keyword>
<keyword evidence="13" id="KW-0805">Transcription regulation</keyword>
<feature type="coiled-coil region" evidence="21">
    <location>
        <begin position="255"/>
        <end position="282"/>
    </location>
</feature>
<gene>
    <name evidence="24" type="ORF">CONLIGDRAFT_634367</name>
</gene>
<dbReference type="Gene3D" id="1.10.30.20">
    <property type="entry name" value="Bacterial XPD DNA helicase, FeS cluster domain"/>
    <property type="match status" value="1"/>
</dbReference>